<feature type="region of interest" description="Disordered" evidence="1">
    <location>
        <begin position="1"/>
        <end position="118"/>
    </location>
</feature>
<dbReference type="InterPro" id="IPR035979">
    <property type="entry name" value="RBD_domain_sf"/>
</dbReference>
<dbReference type="OrthoDB" id="266020at2759"/>
<gene>
    <name evidence="2" type="ORF">ENH_00046220</name>
</gene>
<feature type="compositionally biased region" description="Basic and acidic residues" evidence="1">
    <location>
        <begin position="362"/>
        <end position="381"/>
    </location>
</feature>
<reference evidence="2" key="1">
    <citation type="submission" date="2013-10" db="EMBL/GenBank/DDBJ databases">
        <title>Genomic analysis of the causative agents of coccidiosis in chickens.</title>
        <authorList>
            <person name="Reid A.J."/>
            <person name="Blake D."/>
            <person name="Billington K."/>
            <person name="Browne H."/>
            <person name="Dunn M."/>
            <person name="Hung S."/>
            <person name="Kawahara F."/>
            <person name="Miranda-Saavedra D."/>
            <person name="Mourier T."/>
            <person name="Nagra H."/>
            <person name="Otto T.D."/>
            <person name="Rawlings N."/>
            <person name="Sanchez A."/>
            <person name="Sanders M."/>
            <person name="Subramaniam C."/>
            <person name="Tay Y."/>
            <person name="Dear P."/>
            <person name="Doerig C."/>
            <person name="Gruber A."/>
            <person name="Parkinson J."/>
            <person name="Shirley M."/>
            <person name="Wan K.L."/>
            <person name="Berriman M."/>
            <person name="Tomley F."/>
            <person name="Pain A."/>
        </authorList>
    </citation>
    <scope>NUCLEOTIDE SEQUENCE [LARGE SCALE GENOMIC DNA]</scope>
    <source>
        <strain evidence="2">Houghton</strain>
    </source>
</reference>
<organism evidence="2 3">
    <name type="scientific">Eimeria necatrix</name>
    <dbReference type="NCBI Taxonomy" id="51315"/>
    <lineage>
        <taxon>Eukaryota</taxon>
        <taxon>Sar</taxon>
        <taxon>Alveolata</taxon>
        <taxon>Apicomplexa</taxon>
        <taxon>Conoidasida</taxon>
        <taxon>Coccidia</taxon>
        <taxon>Eucoccidiorida</taxon>
        <taxon>Eimeriorina</taxon>
        <taxon>Eimeriidae</taxon>
        <taxon>Eimeria</taxon>
    </lineage>
</organism>
<feature type="compositionally biased region" description="Basic and acidic residues" evidence="1">
    <location>
        <begin position="866"/>
        <end position="878"/>
    </location>
</feature>
<dbReference type="GO" id="GO:0003676">
    <property type="term" value="F:nucleic acid binding"/>
    <property type="evidence" value="ECO:0007669"/>
    <property type="project" value="InterPro"/>
</dbReference>
<evidence type="ECO:0000313" key="2">
    <source>
        <dbReference type="EMBL" id="CDJ63578.1"/>
    </source>
</evidence>
<feature type="compositionally biased region" description="Gly residues" evidence="1">
    <location>
        <begin position="261"/>
        <end position="280"/>
    </location>
</feature>
<dbReference type="Proteomes" id="UP000030754">
    <property type="component" value="Unassembled WGS sequence"/>
</dbReference>
<feature type="compositionally biased region" description="Polar residues" evidence="1">
    <location>
        <begin position="504"/>
        <end position="518"/>
    </location>
</feature>
<feature type="compositionally biased region" description="Low complexity" evidence="1">
    <location>
        <begin position="416"/>
        <end position="440"/>
    </location>
</feature>
<feature type="compositionally biased region" description="Low complexity" evidence="1">
    <location>
        <begin position="801"/>
        <end position="821"/>
    </location>
</feature>
<feature type="compositionally biased region" description="Low complexity" evidence="1">
    <location>
        <begin position="236"/>
        <end position="253"/>
    </location>
</feature>
<dbReference type="EMBL" id="HG722831">
    <property type="protein sequence ID" value="CDJ63578.1"/>
    <property type="molecule type" value="Genomic_DNA"/>
</dbReference>
<dbReference type="Gene3D" id="3.30.70.330">
    <property type="match status" value="1"/>
</dbReference>
<name>U6MKJ3_9EIME</name>
<feature type="compositionally biased region" description="Low complexity" evidence="1">
    <location>
        <begin position="558"/>
        <end position="572"/>
    </location>
</feature>
<dbReference type="RefSeq" id="XP_013440940.1">
    <property type="nucleotide sequence ID" value="XM_013585486.1"/>
</dbReference>
<feature type="compositionally biased region" description="Polar residues" evidence="1">
    <location>
        <begin position="691"/>
        <end position="710"/>
    </location>
</feature>
<feature type="compositionally biased region" description="Basic and acidic residues" evidence="1">
    <location>
        <begin position="748"/>
        <end position="759"/>
    </location>
</feature>
<feature type="region of interest" description="Disordered" evidence="1">
    <location>
        <begin position="909"/>
        <end position="929"/>
    </location>
</feature>
<feature type="region of interest" description="Disordered" evidence="1">
    <location>
        <begin position="188"/>
        <end position="209"/>
    </location>
</feature>
<dbReference type="InterPro" id="IPR012677">
    <property type="entry name" value="Nucleotide-bd_a/b_plait_sf"/>
</dbReference>
<keyword evidence="3" id="KW-1185">Reference proteome</keyword>
<feature type="compositionally biased region" description="Polar residues" evidence="1">
    <location>
        <begin position="308"/>
        <end position="320"/>
    </location>
</feature>
<evidence type="ECO:0000313" key="3">
    <source>
        <dbReference type="Proteomes" id="UP000030754"/>
    </source>
</evidence>
<feature type="compositionally biased region" description="Low complexity" evidence="1">
    <location>
        <begin position="719"/>
        <end position="739"/>
    </location>
</feature>
<feature type="compositionally biased region" description="Polar residues" evidence="1">
    <location>
        <begin position="466"/>
        <end position="475"/>
    </location>
</feature>
<feature type="compositionally biased region" description="Pro residues" evidence="1">
    <location>
        <begin position="403"/>
        <end position="415"/>
    </location>
</feature>
<feature type="compositionally biased region" description="Basic and acidic residues" evidence="1">
    <location>
        <begin position="338"/>
        <end position="347"/>
    </location>
</feature>
<feature type="region of interest" description="Disordered" evidence="1">
    <location>
        <begin position="236"/>
        <end position="892"/>
    </location>
</feature>
<feature type="compositionally biased region" description="Basic and acidic residues" evidence="1">
    <location>
        <begin position="657"/>
        <end position="668"/>
    </location>
</feature>
<dbReference type="AlphaFoldDB" id="U6MKJ3"/>
<dbReference type="VEuPathDB" id="ToxoDB:ENH_00046220"/>
<sequence>MSTSKCLPATPQAPPGGPGDHEAPDPLSDSVPGRGAASREGQELSSAAHGVESAAATAAAEEGDTSPITEGGDSSLRRNRWADESDDLDSPAFDPMAPGAAPPPLSLGAPEAPPPPVVMEDKGVRELLVTDLDHRMTERDISNLFTGVRRVHIKRGDNGRSRSSTISAEVSFVSHEAVCAALAMNSRPIPRRGASQGGARGDRGRGPLILKIQLPPPDRLDACFSKFRSGGLVGAPSAAASGGSPAAAAASAEGPRRGGSILSGGAGGSPLSRGGSGGLQGAARSGNLDNKWRKKGRSPDPPAPAAATQGSSKEQQQDATSSSSSNSNGTTHVVPLVDPKELLKEQLKPQGLKLNPAIFGEAKPRDETAVLQRLREAREGPSKQVPATCSSPDTSGLHMQSMPVPPPPPPPPPAPQQQQQQQQQQTRWRSNMQQQQQRQCSPERLRRRQDPLCGAKPRDEPPLISAQEQHQQQQRLPFAPKHHASTSGGETVPLKATAAAAGTPPSQTLSTEAASATSPIPAERKAGAGPWGHRLAPSPSQQEEVSPVRRGWRGGQESASSSSSNSSSSSSSITHADAGDAKSSSHSRGSLGGSHQQRNKGSLTVREVCAVSGPSEVAGELGEQQQQQQAQQRSIICVAPTAPPRTGPLASQLFLDKAPKQQEQEERQQQQGKKPKGRQAWQTKVEGLADLSSTQQPQQPTDEDNSQQTAPDGPPNAPRQVQQNHQQQEQQPQQQQQGTGHRGSGGRGDWRGGRGDRRSAVPAGGASAAAGGGAPRWSSGASGGPVFQRGQQKDDTRPSVAAATATAAAAGTSSNSASLNTRSAETSGCADGLISSPTVTGASHLLRSWADRQEKQTSKGEVTAKAQERDAEQVKAEGEADGLWQAGRGKNSKELPACQRVEIRQAQQLRFQENLQPHSSSSGISKRGNNSRVLIEMDFPSLETYGSSGLLSVPRKTNVPFYTAIRTNSSMSSCCPNEEGEADRRRQTGDPVSLDPSCCVPKAPLCGASPTYQNLYK</sequence>
<feature type="compositionally biased region" description="Low complexity" evidence="1">
    <location>
        <begin position="584"/>
        <end position="596"/>
    </location>
</feature>
<feature type="compositionally biased region" description="Basic and acidic residues" evidence="1">
    <location>
        <begin position="441"/>
        <end position="461"/>
    </location>
</feature>
<feature type="compositionally biased region" description="Low complexity" evidence="1">
    <location>
        <begin position="760"/>
        <end position="780"/>
    </location>
</feature>
<feature type="compositionally biased region" description="Pro residues" evidence="1">
    <location>
        <begin position="100"/>
        <end position="117"/>
    </location>
</feature>
<feature type="compositionally biased region" description="Low complexity" evidence="1">
    <location>
        <begin position="45"/>
        <end position="60"/>
    </location>
</feature>
<protein>
    <recommendedName>
        <fullName evidence="4">RRM domain-containing protein</fullName>
    </recommendedName>
</protein>
<proteinExistence type="predicted"/>
<evidence type="ECO:0000256" key="1">
    <source>
        <dbReference type="SAM" id="MobiDB-lite"/>
    </source>
</evidence>
<evidence type="ECO:0008006" key="4">
    <source>
        <dbReference type="Google" id="ProtNLM"/>
    </source>
</evidence>
<feature type="compositionally biased region" description="Basic and acidic residues" evidence="1">
    <location>
        <begin position="849"/>
        <end position="858"/>
    </location>
</feature>
<reference evidence="2" key="2">
    <citation type="submission" date="2013-10" db="EMBL/GenBank/DDBJ databases">
        <authorList>
            <person name="Aslett M."/>
        </authorList>
    </citation>
    <scope>NUCLEOTIDE SEQUENCE [LARGE SCALE GENOMIC DNA]</scope>
    <source>
        <strain evidence="2">Houghton</strain>
    </source>
</reference>
<accession>U6MKJ3</accession>
<feature type="compositionally biased region" description="Polar residues" evidence="1">
    <location>
        <begin position="385"/>
        <end position="398"/>
    </location>
</feature>
<dbReference type="SUPFAM" id="SSF54928">
    <property type="entry name" value="RNA-binding domain, RBD"/>
    <property type="match status" value="1"/>
</dbReference>
<dbReference type="GeneID" id="25474778"/>
<feature type="region of interest" description="Disordered" evidence="1">
    <location>
        <begin position="969"/>
        <end position="995"/>
    </location>
</feature>